<dbReference type="NCBIfam" id="NF003235">
    <property type="entry name" value="PRK04196.1"/>
    <property type="match status" value="1"/>
</dbReference>
<dbReference type="InterPro" id="IPR055190">
    <property type="entry name" value="ATP-synt_VA_C"/>
</dbReference>
<dbReference type="EMBL" id="CCXY01000032">
    <property type="protein sequence ID" value="CEG11175.1"/>
    <property type="molecule type" value="Genomic_DNA"/>
</dbReference>
<evidence type="ECO:0000256" key="3">
    <source>
        <dbReference type="ARBA" id="ARBA00023065"/>
    </source>
</evidence>
<dbReference type="GO" id="GO:0005524">
    <property type="term" value="F:ATP binding"/>
    <property type="evidence" value="ECO:0007669"/>
    <property type="project" value="InterPro"/>
</dbReference>
<accession>A0A098E840</accession>
<evidence type="ECO:0000313" key="7">
    <source>
        <dbReference type="EMBL" id="CEG11175.1"/>
    </source>
</evidence>
<dbReference type="AlphaFoldDB" id="A0A098E840"/>
<dbReference type="SUPFAM" id="SSF47917">
    <property type="entry name" value="C-terminal domain of alpha and beta subunits of F1 ATP synthase"/>
    <property type="match status" value="1"/>
</dbReference>
<dbReference type="CDD" id="cd18112">
    <property type="entry name" value="ATP-synt_V_A-type_beta_C"/>
    <property type="match status" value="1"/>
</dbReference>
<reference evidence="7" key="1">
    <citation type="submission" date="2014-09" db="EMBL/GenBank/DDBJ databases">
        <authorList>
            <person name="Probst J Alexander"/>
        </authorList>
    </citation>
    <scope>NUCLEOTIDE SEQUENCE</scope>
</reference>
<evidence type="ECO:0000259" key="5">
    <source>
        <dbReference type="Pfam" id="PF02874"/>
    </source>
</evidence>
<evidence type="ECO:0000259" key="6">
    <source>
        <dbReference type="Pfam" id="PF22919"/>
    </source>
</evidence>
<name>A0A098E840_9ZZZZ</name>
<dbReference type="Gene3D" id="3.40.50.12240">
    <property type="match status" value="1"/>
</dbReference>
<dbReference type="GO" id="GO:1902600">
    <property type="term" value="P:proton transmembrane transport"/>
    <property type="evidence" value="ECO:0007669"/>
    <property type="project" value="InterPro"/>
</dbReference>
<dbReference type="SUPFAM" id="SSF52540">
    <property type="entry name" value="P-loop containing nucleoside triphosphate hydrolases"/>
    <property type="match status" value="1"/>
</dbReference>
<dbReference type="Pfam" id="PF00006">
    <property type="entry name" value="ATP-synt_ab"/>
    <property type="match status" value="1"/>
</dbReference>
<dbReference type="PANTHER" id="PTHR43389">
    <property type="entry name" value="V-TYPE PROTON ATPASE SUBUNIT B"/>
    <property type="match status" value="1"/>
</dbReference>
<comment type="similarity">
    <text evidence="1">Belongs to the ATPase alpha/beta chains family.</text>
</comment>
<organism evidence="7">
    <name type="scientific">groundwater metagenome</name>
    <dbReference type="NCBI Taxonomy" id="717931"/>
    <lineage>
        <taxon>unclassified sequences</taxon>
        <taxon>metagenomes</taxon>
        <taxon>ecological metagenomes</taxon>
    </lineage>
</organism>
<proteinExistence type="inferred from homology"/>
<feature type="domain" description="ATPase F1/V1/A1 complex alpha/beta subunit N-terminal" evidence="5">
    <location>
        <begin position="15"/>
        <end position="81"/>
    </location>
</feature>
<dbReference type="InterPro" id="IPR022879">
    <property type="entry name" value="V-ATPase_su_B/beta"/>
</dbReference>
<dbReference type="CDD" id="cd01135">
    <property type="entry name" value="V_A-ATPase_B"/>
    <property type="match status" value="1"/>
</dbReference>
<feature type="domain" description="ATPase F1/V1/A1 complex alpha/beta subunit nucleotide-binding" evidence="4">
    <location>
        <begin position="138"/>
        <end position="356"/>
    </location>
</feature>
<evidence type="ECO:0000256" key="1">
    <source>
        <dbReference type="ARBA" id="ARBA00008936"/>
    </source>
</evidence>
<keyword evidence="3" id="KW-0406">Ion transport</keyword>
<gene>
    <name evidence="7" type="ORF">MSIBF_A1270006</name>
</gene>
<evidence type="ECO:0000259" key="4">
    <source>
        <dbReference type="Pfam" id="PF00006"/>
    </source>
</evidence>
<evidence type="ECO:0000256" key="2">
    <source>
        <dbReference type="ARBA" id="ARBA00022448"/>
    </source>
</evidence>
<dbReference type="CDD" id="cd18118">
    <property type="entry name" value="ATP-synt_V_A-type_beta_N"/>
    <property type="match status" value="1"/>
</dbReference>
<dbReference type="HAMAP" id="MF_00310">
    <property type="entry name" value="ATP_synth_B_arch"/>
    <property type="match status" value="1"/>
</dbReference>
<dbReference type="GO" id="GO:0046034">
    <property type="term" value="P:ATP metabolic process"/>
    <property type="evidence" value="ECO:0007669"/>
    <property type="project" value="InterPro"/>
</dbReference>
<sequence length="501" mass="55374">MENKIPKIPKEYNSVVEVKGPLIVVEGVKGVMYGEVADIKSGDGKILHGQVLDAMENLAVIQVFEGTSGLDTKNTSVKFLGETMKMDVNFDMLGRIFDGAGRPIDGKGPIIPEKRIDINGLPMNPSARQFPRDFVQTGISTIDGMNTLVRGQKLPMFSGSGLTHNRLAAQIAKQAKVLGEGESFAVVFAAMGITAEEAHFFKSEFESSGALQKIVLFQNLADDPAIERIITPRLALTTAEYLAFEKDMHILVILTDMTNYCNALREISAAREEVPGRRGYPGYMYTDLSTIYERAGRIIGKKGTVTQIPILTMPDDDITHPIPDLTGYITEGQIVLGRGLHMKGIYPPIDVLPCLSRLMNQGIGEGKTREDHKEVADQAYALYAEGRDLRDLVAVVGEEALSPRDKLVLTFANVFENEFVAQGYDDDRKIAGDMSHGLDTSTTLDKLWYLLSILPKNELIRIKEKTLQKYYPSEDKRWKPKEKEGIGLSDEALNMAIEDGK</sequence>
<dbReference type="InterPro" id="IPR027417">
    <property type="entry name" value="P-loop_NTPase"/>
</dbReference>
<dbReference type="InterPro" id="IPR000194">
    <property type="entry name" value="ATPase_F1/V1/A1_a/bsu_nucl-bd"/>
</dbReference>
<dbReference type="PIRSF" id="PIRSF039114">
    <property type="entry name" value="V-ATPsynth_beta/V-ATPase_B"/>
    <property type="match status" value="1"/>
</dbReference>
<dbReference type="Pfam" id="PF02874">
    <property type="entry name" value="ATP-synt_ab_N"/>
    <property type="match status" value="1"/>
</dbReference>
<keyword evidence="2" id="KW-0813">Transport</keyword>
<protein>
    <submittedName>
        <fullName evidence="7">Archaeal A1AO-type ATP synthase, subunit A</fullName>
    </submittedName>
</protein>
<feature type="domain" description="ATP synthase A/B type C-terminal" evidence="6">
    <location>
        <begin position="362"/>
        <end position="471"/>
    </location>
</feature>
<dbReference type="PANTHER" id="PTHR43389:SF4">
    <property type="entry name" value="V-TYPE PROTON ATPASE SUBUNIT B"/>
    <property type="match status" value="1"/>
</dbReference>
<dbReference type="InterPro" id="IPR004100">
    <property type="entry name" value="ATPase_F1/V1/A1_a/bsu_N"/>
</dbReference>
<dbReference type="Pfam" id="PF22919">
    <property type="entry name" value="ATP-synt_VA_C"/>
    <property type="match status" value="1"/>
</dbReference>